<keyword evidence="2" id="KW-1185">Reference proteome</keyword>
<reference evidence="1 2" key="1">
    <citation type="submission" date="2021-05" db="EMBL/GenBank/DDBJ databases">
        <title>Shewanella sp. JM162201.</title>
        <authorList>
            <person name="Xu S."/>
            <person name="Li A."/>
        </authorList>
    </citation>
    <scope>NUCLEOTIDE SEQUENCE [LARGE SCALE GENOMIC DNA]</scope>
    <source>
        <strain evidence="1 2">JM162201</strain>
    </source>
</reference>
<accession>A0ABS5UZ30</accession>
<evidence type="ECO:0000313" key="2">
    <source>
        <dbReference type="Proteomes" id="UP001195903"/>
    </source>
</evidence>
<protein>
    <submittedName>
        <fullName evidence="1">Uncharacterized protein</fullName>
    </submittedName>
</protein>
<name>A0ABS5UZ30_9GAMM</name>
<proteinExistence type="predicted"/>
<evidence type="ECO:0000313" key="1">
    <source>
        <dbReference type="EMBL" id="MBT1443415.1"/>
    </source>
</evidence>
<organism evidence="1 2">
    <name type="scientific">Shewanella jiangmenensis</name>
    <dbReference type="NCBI Taxonomy" id="2837387"/>
    <lineage>
        <taxon>Bacteria</taxon>
        <taxon>Pseudomonadati</taxon>
        <taxon>Pseudomonadota</taxon>
        <taxon>Gammaproteobacteria</taxon>
        <taxon>Alteromonadales</taxon>
        <taxon>Shewanellaceae</taxon>
        <taxon>Shewanella</taxon>
    </lineage>
</organism>
<comment type="caution">
    <text evidence="1">The sequence shown here is derived from an EMBL/GenBank/DDBJ whole genome shotgun (WGS) entry which is preliminary data.</text>
</comment>
<sequence length="130" mass="14887">MNPLVIEQTRKGSQFGMQRHRVLLLADTKLNEKGQLEPKMSRYIVLHYNLQGHQIGISISRSIRAKHPELAGNYLTGNAMAAILDHYLKDIEAFCEQFSEPFEQLFGKPPKVFIEETEAHLATAVLEFRH</sequence>
<dbReference type="RefSeq" id="WP_214505601.1">
    <property type="nucleotide sequence ID" value="NZ_JAHEPS010000001.1"/>
</dbReference>
<gene>
    <name evidence="1" type="ORF">KJI95_02610</name>
</gene>
<dbReference type="Proteomes" id="UP001195903">
    <property type="component" value="Unassembled WGS sequence"/>
</dbReference>
<dbReference type="EMBL" id="JAHEPS010000001">
    <property type="protein sequence ID" value="MBT1443415.1"/>
    <property type="molecule type" value="Genomic_DNA"/>
</dbReference>